<evidence type="ECO:0008006" key="4">
    <source>
        <dbReference type="Google" id="ProtNLM"/>
    </source>
</evidence>
<comment type="caution">
    <text evidence="2">The sequence shown here is derived from an EMBL/GenBank/DDBJ whole genome shotgun (WGS) entry which is preliminary data.</text>
</comment>
<dbReference type="RefSeq" id="WP_146535783.1">
    <property type="nucleotide sequence ID" value="NZ_SJPX01000004.1"/>
</dbReference>
<name>A0A5C6EKC5_9BACT</name>
<protein>
    <recommendedName>
        <fullName evidence="4">Inner membrane protein YjcH</fullName>
    </recommendedName>
</protein>
<proteinExistence type="predicted"/>
<evidence type="ECO:0000256" key="1">
    <source>
        <dbReference type="SAM" id="Phobius"/>
    </source>
</evidence>
<gene>
    <name evidence="2" type="ORF">Poly59_41590</name>
</gene>
<dbReference type="EMBL" id="SJPX01000004">
    <property type="protein sequence ID" value="TWU49542.1"/>
    <property type="molecule type" value="Genomic_DNA"/>
</dbReference>
<evidence type="ECO:0000313" key="3">
    <source>
        <dbReference type="Proteomes" id="UP000317977"/>
    </source>
</evidence>
<dbReference type="Pfam" id="PF04341">
    <property type="entry name" value="DUF485"/>
    <property type="match status" value="1"/>
</dbReference>
<keyword evidence="1" id="KW-0472">Membrane</keyword>
<accession>A0A5C6EKC5</accession>
<sequence length="99" mass="10719">MDHSESEATAARRYNSRLGLLLFAIYSALYVGFVLTSTFFAETMDTIVLAGLNLAIVYGFGLIVAALVMALIYGMMCRTEPIQQPAESPTHPTKKGAAK</sequence>
<organism evidence="2 3">
    <name type="scientific">Rubripirellula reticaptiva</name>
    <dbReference type="NCBI Taxonomy" id="2528013"/>
    <lineage>
        <taxon>Bacteria</taxon>
        <taxon>Pseudomonadati</taxon>
        <taxon>Planctomycetota</taxon>
        <taxon>Planctomycetia</taxon>
        <taxon>Pirellulales</taxon>
        <taxon>Pirellulaceae</taxon>
        <taxon>Rubripirellula</taxon>
    </lineage>
</organism>
<dbReference type="Proteomes" id="UP000317977">
    <property type="component" value="Unassembled WGS sequence"/>
</dbReference>
<keyword evidence="1" id="KW-1133">Transmembrane helix</keyword>
<keyword evidence="1" id="KW-0812">Transmembrane</keyword>
<feature type="transmembrane region" description="Helical" evidence="1">
    <location>
        <begin position="47"/>
        <end position="73"/>
    </location>
</feature>
<dbReference type="AlphaFoldDB" id="A0A5C6EKC5"/>
<keyword evidence="3" id="KW-1185">Reference proteome</keyword>
<evidence type="ECO:0000313" key="2">
    <source>
        <dbReference type="EMBL" id="TWU49542.1"/>
    </source>
</evidence>
<dbReference type="OrthoDB" id="9795644at2"/>
<reference evidence="2 3" key="1">
    <citation type="submission" date="2019-02" db="EMBL/GenBank/DDBJ databases">
        <title>Deep-cultivation of Planctomycetes and their phenomic and genomic characterization uncovers novel biology.</title>
        <authorList>
            <person name="Wiegand S."/>
            <person name="Jogler M."/>
            <person name="Boedeker C."/>
            <person name="Pinto D."/>
            <person name="Vollmers J."/>
            <person name="Rivas-Marin E."/>
            <person name="Kohn T."/>
            <person name="Peeters S.H."/>
            <person name="Heuer A."/>
            <person name="Rast P."/>
            <person name="Oberbeckmann S."/>
            <person name="Bunk B."/>
            <person name="Jeske O."/>
            <person name="Meyerdierks A."/>
            <person name="Storesund J.E."/>
            <person name="Kallscheuer N."/>
            <person name="Luecker S."/>
            <person name="Lage O.M."/>
            <person name="Pohl T."/>
            <person name="Merkel B.J."/>
            <person name="Hornburger P."/>
            <person name="Mueller R.-W."/>
            <person name="Bruemmer F."/>
            <person name="Labrenz M."/>
            <person name="Spormann A.M."/>
            <person name="Op Den Camp H."/>
            <person name="Overmann J."/>
            <person name="Amann R."/>
            <person name="Jetten M.S.M."/>
            <person name="Mascher T."/>
            <person name="Medema M.H."/>
            <person name="Devos D.P."/>
            <person name="Kaster A.-K."/>
            <person name="Ovreas L."/>
            <person name="Rohde M."/>
            <person name="Galperin M.Y."/>
            <person name="Jogler C."/>
        </authorList>
    </citation>
    <scope>NUCLEOTIDE SEQUENCE [LARGE SCALE GENOMIC DNA]</scope>
    <source>
        <strain evidence="2 3">Poly59</strain>
    </source>
</reference>
<dbReference type="InterPro" id="IPR007436">
    <property type="entry name" value="DUF485"/>
</dbReference>
<feature type="transmembrane region" description="Helical" evidence="1">
    <location>
        <begin position="20"/>
        <end position="41"/>
    </location>
</feature>